<keyword evidence="11" id="KW-1185">Reference proteome</keyword>
<feature type="region of interest" description="Disordered" evidence="8">
    <location>
        <begin position="454"/>
        <end position="484"/>
    </location>
</feature>
<feature type="compositionally biased region" description="Basic residues" evidence="8">
    <location>
        <begin position="1"/>
        <end position="15"/>
    </location>
</feature>
<dbReference type="AlphaFoldDB" id="A0A1B0CTS3"/>
<feature type="compositionally biased region" description="Low complexity" evidence="8">
    <location>
        <begin position="522"/>
        <end position="532"/>
    </location>
</feature>
<evidence type="ECO:0000256" key="4">
    <source>
        <dbReference type="ARBA" id="ARBA00023054"/>
    </source>
</evidence>
<evidence type="ECO:0000256" key="5">
    <source>
        <dbReference type="ARBA" id="ARBA00023069"/>
    </source>
</evidence>
<reference evidence="9" key="2">
    <citation type="journal article" date="2020" name="BMC">
        <title>Leishmania infection induces a limited differential gene expression in the sand fly midgut.</title>
        <authorList>
            <person name="Coutinho-Abreu I.V."/>
            <person name="Serafim T.D."/>
            <person name="Meneses C."/>
            <person name="Kamhawi S."/>
            <person name="Oliveira F."/>
            <person name="Valenzuela J.G."/>
        </authorList>
    </citation>
    <scope>NUCLEOTIDE SEQUENCE</scope>
    <source>
        <strain evidence="9">Jacobina</strain>
        <tissue evidence="9">Midgut</tissue>
    </source>
</reference>
<protein>
    <recommendedName>
        <fullName evidence="3">Cilia- and flagella-associated protein 157</fullName>
    </recommendedName>
</protein>
<dbReference type="InterPro" id="IPR038844">
    <property type="entry name" value="CFAP157"/>
</dbReference>
<organism evidence="10 11">
    <name type="scientific">Lutzomyia longipalpis</name>
    <name type="common">Sand fly</name>
    <dbReference type="NCBI Taxonomy" id="7200"/>
    <lineage>
        <taxon>Eukaryota</taxon>
        <taxon>Metazoa</taxon>
        <taxon>Ecdysozoa</taxon>
        <taxon>Arthropoda</taxon>
        <taxon>Hexapoda</taxon>
        <taxon>Insecta</taxon>
        <taxon>Pterygota</taxon>
        <taxon>Neoptera</taxon>
        <taxon>Endopterygota</taxon>
        <taxon>Diptera</taxon>
        <taxon>Nematocera</taxon>
        <taxon>Psychodoidea</taxon>
        <taxon>Psychodidae</taxon>
        <taxon>Lutzomyia</taxon>
        <taxon>Lutzomyia</taxon>
    </lineage>
</organism>
<keyword evidence="6" id="KW-0966">Cell projection</keyword>
<evidence type="ECO:0000313" key="10">
    <source>
        <dbReference type="EnsemblMetazoa" id="LLOJ008273-PA"/>
    </source>
</evidence>
<evidence type="ECO:0000256" key="6">
    <source>
        <dbReference type="ARBA" id="ARBA00023273"/>
    </source>
</evidence>
<evidence type="ECO:0000256" key="8">
    <source>
        <dbReference type="SAM" id="MobiDB-lite"/>
    </source>
</evidence>
<feature type="region of interest" description="Disordered" evidence="8">
    <location>
        <begin position="507"/>
        <end position="550"/>
    </location>
</feature>
<keyword evidence="5" id="KW-0969">Cilium</keyword>
<feature type="region of interest" description="Disordered" evidence="8">
    <location>
        <begin position="1"/>
        <end position="25"/>
    </location>
</feature>
<dbReference type="VEuPathDB" id="VectorBase:LLONM1_010215"/>
<evidence type="ECO:0000256" key="3">
    <source>
        <dbReference type="ARBA" id="ARBA00014087"/>
    </source>
</evidence>
<dbReference type="EnsemblMetazoa" id="LLOJ008273-RA">
    <property type="protein sequence ID" value="LLOJ008273-PA"/>
    <property type="gene ID" value="LLOJ008273"/>
</dbReference>
<feature type="coiled-coil region" evidence="7">
    <location>
        <begin position="221"/>
        <end position="255"/>
    </location>
</feature>
<sequence>MGGKKKKEKKKKPPKEKKEGDGLPSLDKQFYELTIQDLNNKLARLRSHNAKVEEQIEDLEAKMKQLQEDKSDITAYLNRTLVEKVDVIRELEEKLIELNNVREAEGREAQNKLKEWDLKFKAMYDQLTSEIKLLTGKLNSLEEFRIQRDEILAKFDAQEAQLRDQQRKHEDKLYDMERNNVIGKDRLKKEVESRLLQLSNEFTKSTHLRVAAHTQRLVRENIALTNELDRILVTHERLQEEKRKMLTLMTEYKNQARVDAVEKARLIRTSQEQIEVIDRMAGQYEKLQQSFVAARIKAREHDRAVGREMAIERELSQAHKRIEHLEHSVEIINANREDLRVASVRFKTESQHVLSILKALQFTVRKAILTDTQRYDDEHEAVQQQRNILHEIMNILTGLNAIPMTDSTEAISMVNSIYNHGDLGIVSSIGDDAITPVRQMEQRELTGCVDVAEDEAQPQPRESSDWATAGALDGNSDTGDDKGVSKRYSSGAIIDVGSTAFMEQFSRDDADDNWDTKDGATDDTTLHATTTTDVEKRPPDEQIKLAAEME</sequence>
<dbReference type="Proteomes" id="UP000092461">
    <property type="component" value="Unassembled WGS sequence"/>
</dbReference>
<reference evidence="10" key="3">
    <citation type="submission" date="2020-05" db="UniProtKB">
        <authorList>
            <consortium name="EnsemblMetazoa"/>
        </authorList>
    </citation>
    <scope>IDENTIFICATION</scope>
    <source>
        <strain evidence="10">Jacobina</strain>
    </source>
</reference>
<dbReference type="EMBL" id="GITU01007812">
    <property type="protein sequence ID" value="MBC1176515.1"/>
    <property type="molecule type" value="Transcribed_RNA"/>
</dbReference>
<comment type="similarity">
    <text evidence="2">Belongs to the CFAP157 family.</text>
</comment>
<evidence type="ECO:0000313" key="11">
    <source>
        <dbReference type="Proteomes" id="UP000092461"/>
    </source>
</evidence>
<reference evidence="11" key="1">
    <citation type="submission" date="2012-05" db="EMBL/GenBank/DDBJ databases">
        <title>Whole Genome Assembly of Lutzomyia longipalpis.</title>
        <authorList>
            <person name="Richards S."/>
            <person name="Qu C."/>
            <person name="Dillon R."/>
            <person name="Worley K."/>
            <person name="Scherer S."/>
            <person name="Batterton M."/>
            <person name="Taylor A."/>
            <person name="Hawes A."/>
            <person name="Hernandez B."/>
            <person name="Kovar C."/>
            <person name="Mandapat C."/>
            <person name="Pham C."/>
            <person name="Qu C."/>
            <person name="Jing C."/>
            <person name="Bess C."/>
            <person name="Bandaranaike D."/>
            <person name="Ngo D."/>
            <person name="Ongeri F."/>
            <person name="Arias F."/>
            <person name="Lara F."/>
            <person name="Weissenberger G."/>
            <person name="Kamau G."/>
            <person name="Han H."/>
            <person name="Shen H."/>
            <person name="Dinh H."/>
            <person name="Khalil I."/>
            <person name="Jones J."/>
            <person name="Shafer J."/>
            <person name="Jayaseelan J."/>
            <person name="Quiroz J."/>
            <person name="Blankenburg K."/>
            <person name="Nguyen L."/>
            <person name="Jackson L."/>
            <person name="Francisco L."/>
            <person name="Tang L.-Y."/>
            <person name="Pu L.-L."/>
            <person name="Perales L."/>
            <person name="Lorensuhewa L."/>
            <person name="Munidasa M."/>
            <person name="Coyle M."/>
            <person name="Taylor M."/>
            <person name="Puazo M."/>
            <person name="Firestine M."/>
            <person name="Scheel M."/>
            <person name="Javaid M."/>
            <person name="Wang M."/>
            <person name="Li M."/>
            <person name="Tabassum N."/>
            <person name="Saada N."/>
            <person name="Osuji N."/>
            <person name="Aqrawi P."/>
            <person name="Fu Q."/>
            <person name="Thornton R."/>
            <person name="Raj R."/>
            <person name="Goodspeed R."/>
            <person name="Mata R."/>
            <person name="Najjar R."/>
            <person name="Gubbala S."/>
            <person name="Lee S."/>
            <person name="Denson S."/>
            <person name="Patil S."/>
            <person name="Macmil S."/>
            <person name="Qi S."/>
            <person name="Matskevitch T."/>
            <person name="Palculict T."/>
            <person name="Mathew T."/>
            <person name="Vee V."/>
            <person name="Velamala V."/>
            <person name="Korchina V."/>
            <person name="Cai W."/>
            <person name="Liu W."/>
            <person name="Dai W."/>
            <person name="Zou X."/>
            <person name="Zhu Y."/>
            <person name="Zhang Y."/>
            <person name="Wu Y.-Q."/>
            <person name="Xin Y."/>
            <person name="Nazarath L."/>
            <person name="Kovar C."/>
            <person name="Han Y."/>
            <person name="Muzny D."/>
            <person name="Gibbs R."/>
        </authorList>
    </citation>
    <scope>NUCLEOTIDE SEQUENCE [LARGE SCALE GENOMIC DNA]</scope>
    <source>
        <strain evidence="11">Jacobina</strain>
    </source>
</reference>
<name>A0A1B0CTS3_LUTLO</name>
<feature type="coiled-coil region" evidence="7">
    <location>
        <begin position="28"/>
        <end position="168"/>
    </location>
</feature>
<dbReference type="PANTHER" id="PTHR31954">
    <property type="entry name" value="CILIA- AND FLAGELLA-ASSOCIATED PROTEIN 157"/>
    <property type="match status" value="1"/>
</dbReference>
<dbReference type="VEuPathDB" id="VectorBase:LLOJ008273"/>
<feature type="compositionally biased region" description="Basic and acidic residues" evidence="8">
    <location>
        <begin position="533"/>
        <end position="543"/>
    </location>
</feature>
<dbReference type="PANTHER" id="PTHR31954:SF1">
    <property type="entry name" value="CILIA- AND FLAGELLA-ASSOCIATED PROTEIN 157"/>
    <property type="match status" value="1"/>
</dbReference>
<dbReference type="EMBL" id="AJWK01027944">
    <property type="status" value="NOT_ANNOTATED_CDS"/>
    <property type="molecule type" value="Genomic_DNA"/>
</dbReference>
<evidence type="ECO:0000256" key="7">
    <source>
        <dbReference type="SAM" id="Coils"/>
    </source>
</evidence>
<comment type="subcellular location">
    <subcellularLocation>
        <location evidence="1">Cell projection</location>
        <location evidence="1">Cilium</location>
    </subcellularLocation>
</comment>
<evidence type="ECO:0000256" key="2">
    <source>
        <dbReference type="ARBA" id="ARBA00010841"/>
    </source>
</evidence>
<dbReference type="GO" id="GO:0008017">
    <property type="term" value="F:microtubule binding"/>
    <property type="evidence" value="ECO:0007669"/>
    <property type="project" value="TreeGrafter"/>
</dbReference>
<dbReference type="GO" id="GO:0036064">
    <property type="term" value="C:ciliary basal body"/>
    <property type="evidence" value="ECO:0007669"/>
    <property type="project" value="TreeGrafter"/>
</dbReference>
<proteinExistence type="inferred from homology"/>
<evidence type="ECO:0000313" key="9">
    <source>
        <dbReference type="EMBL" id="MBC1176515.1"/>
    </source>
</evidence>
<evidence type="ECO:0000256" key="1">
    <source>
        <dbReference type="ARBA" id="ARBA00004138"/>
    </source>
</evidence>
<accession>A0A1B0CTS3</accession>
<keyword evidence="4 7" id="KW-0175">Coiled coil</keyword>